<dbReference type="PANTHER" id="PTHR34154:SF3">
    <property type="entry name" value="ALKALI-SENSITIVE LINKAGE PROTEIN 1"/>
    <property type="match status" value="1"/>
</dbReference>
<evidence type="ECO:0000259" key="1">
    <source>
        <dbReference type="Pfam" id="PF11790"/>
    </source>
</evidence>
<dbReference type="InterPro" id="IPR024655">
    <property type="entry name" value="Asl1_glyco_hydro_catalytic"/>
</dbReference>
<dbReference type="Gene3D" id="2.60.20.10">
    <property type="entry name" value="Crystallins"/>
    <property type="match status" value="1"/>
</dbReference>
<dbReference type="AlphaFoldDB" id="A0A7K0FM05"/>
<proteinExistence type="predicted"/>
<dbReference type="Gene3D" id="3.20.20.80">
    <property type="entry name" value="Glycosidases"/>
    <property type="match status" value="1"/>
</dbReference>
<keyword evidence="3" id="KW-1185">Reference proteome</keyword>
<name>A0A7K0FM05_9SPHI</name>
<accession>A0A7K0FM05</accession>
<dbReference type="SUPFAM" id="SSF51445">
    <property type="entry name" value="(Trans)glycosidases"/>
    <property type="match status" value="1"/>
</dbReference>
<gene>
    <name evidence="2" type="ORF">GJJ64_07405</name>
</gene>
<reference evidence="2 3" key="1">
    <citation type="submission" date="2019-11" db="EMBL/GenBank/DDBJ databases">
        <authorList>
            <person name="Cheng Q."/>
            <person name="Yang Z."/>
        </authorList>
    </citation>
    <scope>NUCLEOTIDE SEQUENCE [LARGE SCALE GENOMIC DNA]</scope>
    <source>
        <strain evidence="2 3">HX-22-1</strain>
    </source>
</reference>
<comment type="caution">
    <text evidence="2">The sequence shown here is derived from an EMBL/GenBank/DDBJ whole genome shotgun (WGS) entry which is preliminary data.</text>
</comment>
<dbReference type="Proteomes" id="UP000462931">
    <property type="component" value="Unassembled WGS sequence"/>
</dbReference>
<dbReference type="PROSITE" id="PS51257">
    <property type="entry name" value="PROKAR_LIPOPROTEIN"/>
    <property type="match status" value="1"/>
</dbReference>
<feature type="domain" description="Asl1-like glycosyl hydrolase catalytic" evidence="1">
    <location>
        <begin position="165"/>
        <end position="378"/>
    </location>
</feature>
<organism evidence="2 3">
    <name type="scientific">Pedobacter puniceum</name>
    <dbReference type="NCBI Taxonomy" id="2666136"/>
    <lineage>
        <taxon>Bacteria</taxon>
        <taxon>Pseudomonadati</taxon>
        <taxon>Bacteroidota</taxon>
        <taxon>Sphingobacteriia</taxon>
        <taxon>Sphingobacteriales</taxon>
        <taxon>Sphingobacteriaceae</taxon>
        <taxon>Pedobacter</taxon>
    </lineage>
</organism>
<dbReference type="PANTHER" id="PTHR34154">
    <property type="entry name" value="ALKALI-SENSITIVE LINKAGE PROTEIN 1"/>
    <property type="match status" value="1"/>
</dbReference>
<dbReference type="GO" id="GO:0071966">
    <property type="term" value="P:fungal-type cell wall polysaccharide metabolic process"/>
    <property type="evidence" value="ECO:0007669"/>
    <property type="project" value="TreeGrafter"/>
</dbReference>
<evidence type="ECO:0000313" key="2">
    <source>
        <dbReference type="EMBL" id="MRX47004.1"/>
    </source>
</evidence>
<dbReference type="Pfam" id="PF11790">
    <property type="entry name" value="Glyco_hydro_cc"/>
    <property type="match status" value="1"/>
</dbReference>
<dbReference type="RefSeq" id="WP_154287087.1">
    <property type="nucleotide sequence ID" value="NZ_WKJI01000002.1"/>
</dbReference>
<protein>
    <recommendedName>
        <fullName evidence="1">Asl1-like glycosyl hydrolase catalytic domain-containing protein</fullName>
    </recommendedName>
</protein>
<dbReference type="InterPro" id="IPR053183">
    <property type="entry name" value="ASL1"/>
</dbReference>
<evidence type="ECO:0000313" key="3">
    <source>
        <dbReference type="Proteomes" id="UP000462931"/>
    </source>
</evidence>
<dbReference type="EMBL" id="WKJI01000002">
    <property type="protein sequence ID" value="MRX47004.1"/>
    <property type="molecule type" value="Genomic_DNA"/>
</dbReference>
<sequence>MKNLKLSFILLGLVSIVAISCSKKEAEVRKAPVVPPTDEVPPTSTVTTGLTISQGTNLANPKFDLEEYFVYTSGGQSTINFKSLPATYNDKIKSINIPRGYMAVLAENQNGTGESICYVAAVSDIRANLPQRLVDKVSFVRFVPINNVEKKGLGLVVANDINAINSAWYYNWSLNPFSAPNKQHVPMTWGKGSATTATALDFIARKNIDHYLSFNEPDNRNQSNIPDIDTAISRYRLMLQTGLRMCSPAVEQDNALDPTDWLPRFMAAATAQKLRVDVIALHWYDWGNERNNLSTPEATAAAVLNRFKNYIERVRAAYPNQTLWFTEYNCNPNRTADVHQIFMRESAAYLNTLPYVERYAYFFPAVHPVSSGAPNHTLTPIGQTWSDITSVPSFSANIVPR</sequence>
<dbReference type="InterPro" id="IPR017853">
    <property type="entry name" value="GH"/>
</dbReference>